<proteinExistence type="inferred from homology"/>
<accession>A0ABR6XR26</accession>
<feature type="transmembrane region" description="Helical" evidence="13">
    <location>
        <begin position="7"/>
        <end position="25"/>
    </location>
</feature>
<comment type="subcellular location">
    <subcellularLocation>
        <location evidence="1">Cell membrane</location>
        <topology evidence="1">Single-pass membrane protein</topology>
    </subcellularLocation>
</comment>
<name>A0ABR6XR26_9BURK</name>
<keyword evidence="5" id="KW-0732">Signal</keyword>
<feature type="transmembrane region" description="Helical" evidence="13">
    <location>
        <begin position="142"/>
        <end position="160"/>
    </location>
</feature>
<dbReference type="Pfam" id="PF18927">
    <property type="entry name" value="CrtO"/>
    <property type="match status" value="1"/>
</dbReference>
<sequence>MKKIISLMSIAIATILSVFALAYYMRMDSFAFAWALNFLLMMWISAFVEVVNSPMKSTYYDEKEWERKGKTYTYFGVNLFRKLLVLVGWEKLTRKSSPIEKNTQALLHLHHQTKKSELGHLIILIIVLGFTLFVAIKLSMMQSLWLMILNVLLNLYPVILQRYNRPRIQRAIQLSKPRITRT</sequence>
<evidence type="ECO:0000256" key="5">
    <source>
        <dbReference type="ARBA" id="ARBA00022729"/>
    </source>
</evidence>
<evidence type="ECO:0000256" key="9">
    <source>
        <dbReference type="ARBA" id="ARBA00023588"/>
    </source>
</evidence>
<keyword evidence="6 13" id="KW-1133">Transmembrane helix</keyword>
<comment type="caution">
    <text evidence="14">The sequence shown here is derived from an EMBL/GenBank/DDBJ whole genome shotgun (WGS) entry which is preliminary data.</text>
</comment>
<evidence type="ECO:0000256" key="11">
    <source>
        <dbReference type="ARBA" id="ARBA00023667"/>
    </source>
</evidence>
<keyword evidence="2" id="KW-1003">Cell membrane</keyword>
<evidence type="ECO:0000256" key="2">
    <source>
        <dbReference type="ARBA" id="ARBA00022475"/>
    </source>
</evidence>
<comment type="pathway">
    <text evidence="9">Carotenoid biosynthesis; staphyloxanthin biosynthesis; staphyloxanthin from farnesyl diphosphate: step 5/5.</text>
</comment>
<keyword evidence="3" id="KW-0808">Transferase</keyword>
<feature type="transmembrane region" description="Helical" evidence="13">
    <location>
        <begin position="118"/>
        <end position="136"/>
    </location>
</feature>
<dbReference type="EMBL" id="JACOFU010000003">
    <property type="protein sequence ID" value="MBC3831856.1"/>
    <property type="molecule type" value="Genomic_DNA"/>
</dbReference>
<keyword evidence="7 13" id="KW-0472">Membrane</keyword>
<evidence type="ECO:0000256" key="3">
    <source>
        <dbReference type="ARBA" id="ARBA00022679"/>
    </source>
</evidence>
<keyword evidence="4 13" id="KW-0812">Transmembrane</keyword>
<feature type="transmembrane region" description="Helical" evidence="13">
    <location>
        <begin position="31"/>
        <end position="51"/>
    </location>
</feature>
<comment type="function">
    <text evidence="12">Catalyzes the acylation of glycosyl-4,4'-diaponeurosporenoate, i.e. the esterification of glucose at the C6'' position with the carboxyl group of the C(15) fatty acid 12-methyltetradecanoic acid, to yield staphyloxanthin. This is the last step in the biosynthesis of this orange pigment, present in most staphylococci strains.</text>
</comment>
<protein>
    <recommendedName>
        <fullName evidence="11">Glycosyl-4,4'-diaponeurosporenoate acyltransferase</fullName>
    </recommendedName>
</protein>
<dbReference type="Proteomes" id="UP000643610">
    <property type="component" value="Unassembled WGS sequence"/>
</dbReference>
<evidence type="ECO:0000256" key="13">
    <source>
        <dbReference type="SAM" id="Phobius"/>
    </source>
</evidence>
<dbReference type="RefSeq" id="WP_186890882.1">
    <property type="nucleotide sequence ID" value="NZ_JACOFU010000003.1"/>
</dbReference>
<evidence type="ECO:0000256" key="8">
    <source>
        <dbReference type="ARBA" id="ARBA00023315"/>
    </source>
</evidence>
<keyword evidence="8" id="KW-0012">Acyltransferase</keyword>
<evidence type="ECO:0000256" key="12">
    <source>
        <dbReference type="ARBA" id="ARBA00025324"/>
    </source>
</evidence>
<organism evidence="14 15">
    <name type="scientific">Undibacterium amnicola</name>
    <dbReference type="NCBI Taxonomy" id="1834038"/>
    <lineage>
        <taxon>Bacteria</taxon>
        <taxon>Pseudomonadati</taxon>
        <taxon>Pseudomonadota</taxon>
        <taxon>Betaproteobacteria</taxon>
        <taxon>Burkholderiales</taxon>
        <taxon>Oxalobacteraceae</taxon>
        <taxon>Undibacterium</taxon>
    </lineage>
</organism>
<evidence type="ECO:0000256" key="4">
    <source>
        <dbReference type="ARBA" id="ARBA00022692"/>
    </source>
</evidence>
<keyword evidence="15" id="KW-1185">Reference proteome</keyword>
<evidence type="ECO:0000256" key="1">
    <source>
        <dbReference type="ARBA" id="ARBA00004162"/>
    </source>
</evidence>
<dbReference type="InterPro" id="IPR044021">
    <property type="entry name" value="CrtO"/>
</dbReference>
<evidence type="ECO:0000313" key="15">
    <source>
        <dbReference type="Proteomes" id="UP000643610"/>
    </source>
</evidence>
<gene>
    <name evidence="14" type="ORF">H8K33_10075</name>
</gene>
<evidence type="ECO:0000256" key="10">
    <source>
        <dbReference type="ARBA" id="ARBA00023603"/>
    </source>
</evidence>
<comment type="similarity">
    <text evidence="10">Belongs to the acyltransferase CrtO family.</text>
</comment>
<evidence type="ECO:0000256" key="7">
    <source>
        <dbReference type="ARBA" id="ARBA00023136"/>
    </source>
</evidence>
<evidence type="ECO:0000313" key="14">
    <source>
        <dbReference type="EMBL" id="MBC3831856.1"/>
    </source>
</evidence>
<evidence type="ECO:0000256" key="6">
    <source>
        <dbReference type="ARBA" id="ARBA00022989"/>
    </source>
</evidence>
<reference evidence="14 15" key="1">
    <citation type="submission" date="2020-08" db="EMBL/GenBank/DDBJ databases">
        <title>Novel species isolated from subtropical streams in China.</title>
        <authorList>
            <person name="Lu H."/>
        </authorList>
    </citation>
    <scope>NUCLEOTIDE SEQUENCE [LARGE SCALE GENOMIC DNA]</scope>
    <source>
        <strain evidence="14 15">KCTC 52442</strain>
    </source>
</reference>